<dbReference type="InterPro" id="IPR036291">
    <property type="entry name" value="NAD(P)-bd_dom_sf"/>
</dbReference>
<dbReference type="SUPFAM" id="SSF48179">
    <property type="entry name" value="6-phosphogluconate dehydrogenase C-terminal domain-like"/>
    <property type="match status" value="1"/>
</dbReference>
<evidence type="ECO:0000313" key="13">
    <source>
        <dbReference type="Proteomes" id="UP000002931"/>
    </source>
</evidence>
<comment type="similarity">
    <text evidence="2">Belongs to the ketopantoate reductase family.</text>
</comment>
<dbReference type="InterPro" id="IPR013328">
    <property type="entry name" value="6PGD_dom2"/>
</dbReference>
<dbReference type="eggNOG" id="COG1893">
    <property type="taxonomic scope" value="Bacteria"/>
</dbReference>
<evidence type="ECO:0000313" key="12">
    <source>
        <dbReference type="EMBL" id="EAQ13996.1"/>
    </source>
</evidence>
<dbReference type="UniPathway" id="UPA00028">
    <property type="reaction ID" value="UER00004"/>
</dbReference>
<dbReference type="STRING" id="314271.RB2654_13024"/>
<keyword evidence="13" id="KW-1185">Reference proteome</keyword>
<dbReference type="EMBL" id="AAMT01000003">
    <property type="protein sequence ID" value="EAQ13996.1"/>
    <property type="molecule type" value="Genomic_DNA"/>
</dbReference>
<dbReference type="GO" id="GO:0005737">
    <property type="term" value="C:cytoplasm"/>
    <property type="evidence" value="ECO:0007669"/>
    <property type="project" value="TreeGrafter"/>
</dbReference>
<dbReference type="RefSeq" id="WP_008332333.1">
    <property type="nucleotide sequence ID" value="NZ_CH902578.1"/>
</dbReference>
<accession>A3VCX2</accession>
<proteinExistence type="inferred from homology"/>
<dbReference type="AlphaFoldDB" id="A3VCX2"/>
<gene>
    <name evidence="12" type="ORF">RB2654_13024</name>
</gene>
<dbReference type="SUPFAM" id="SSF51735">
    <property type="entry name" value="NAD(P)-binding Rossmann-fold domains"/>
    <property type="match status" value="1"/>
</dbReference>
<feature type="domain" description="Ketopantoate reductase C-terminal" evidence="11">
    <location>
        <begin position="179"/>
        <end position="299"/>
    </location>
</feature>
<dbReference type="PANTHER" id="PTHR43765:SF2">
    <property type="entry name" value="2-DEHYDROPANTOATE 2-REDUCTASE"/>
    <property type="match status" value="1"/>
</dbReference>
<organism evidence="12 13">
    <name type="scientific">Maritimibacter alkaliphilus HTCC2654</name>
    <dbReference type="NCBI Taxonomy" id="314271"/>
    <lineage>
        <taxon>Bacteria</taxon>
        <taxon>Pseudomonadati</taxon>
        <taxon>Pseudomonadota</taxon>
        <taxon>Alphaproteobacteria</taxon>
        <taxon>Rhodobacterales</taxon>
        <taxon>Roseobacteraceae</taxon>
        <taxon>Maritimibacter</taxon>
    </lineage>
</organism>
<name>A3VCX2_9RHOB</name>
<evidence type="ECO:0000256" key="3">
    <source>
        <dbReference type="ARBA" id="ARBA00013014"/>
    </source>
</evidence>
<comment type="caution">
    <text evidence="12">The sequence shown here is derived from an EMBL/GenBank/DDBJ whole genome shotgun (WGS) entry which is preliminary data.</text>
</comment>
<keyword evidence="7" id="KW-0560">Oxidoreductase</keyword>
<evidence type="ECO:0000259" key="10">
    <source>
        <dbReference type="Pfam" id="PF02558"/>
    </source>
</evidence>
<keyword evidence="6" id="KW-0521">NADP</keyword>
<dbReference type="InterPro" id="IPR013752">
    <property type="entry name" value="KPA_reductase"/>
</dbReference>
<evidence type="ECO:0000256" key="2">
    <source>
        <dbReference type="ARBA" id="ARBA00007870"/>
    </source>
</evidence>
<dbReference type="OrthoDB" id="9796561at2"/>
<evidence type="ECO:0000256" key="7">
    <source>
        <dbReference type="ARBA" id="ARBA00023002"/>
    </source>
</evidence>
<keyword evidence="5" id="KW-0566">Pantothenate biosynthesis</keyword>
<dbReference type="Gene3D" id="3.40.50.720">
    <property type="entry name" value="NAD(P)-binding Rossmann-like Domain"/>
    <property type="match status" value="1"/>
</dbReference>
<dbReference type="Gene3D" id="1.10.1040.10">
    <property type="entry name" value="N-(1-d-carboxylethyl)-l-norvaline Dehydrogenase, domain 2"/>
    <property type="match status" value="1"/>
</dbReference>
<dbReference type="GO" id="GO:0050661">
    <property type="term" value="F:NADP binding"/>
    <property type="evidence" value="ECO:0007669"/>
    <property type="project" value="TreeGrafter"/>
</dbReference>
<dbReference type="Pfam" id="PF02558">
    <property type="entry name" value="ApbA"/>
    <property type="match status" value="1"/>
</dbReference>
<dbReference type="PANTHER" id="PTHR43765">
    <property type="entry name" value="2-DEHYDROPANTOATE 2-REDUCTASE-RELATED"/>
    <property type="match status" value="1"/>
</dbReference>
<dbReference type="Pfam" id="PF08546">
    <property type="entry name" value="ApbA_C"/>
    <property type="match status" value="1"/>
</dbReference>
<reference evidence="12 13" key="1">
    <citation type="journal article" date="2010" name="J. Bacteriol.">
        <title>Genome sequences of Pelagibaca bermudensis HTCC2601T and Maritimibacter alkaliphilus HTCC2654T, the type strains of two marine Roseobacter genera.</title>
        <authorList>
            <person name="Thrash J.C."/>
            <person name="Cho J.C."/>
            <person name="Ferriera S."/>
            <person name="Johnson J."/>
            <person name="Vergin K.L."/>
            <person name="Giovannoni S.J."/>
        </authorList>
    </citation>
    <scope>NUCLEOTIDE SEQUENCE [LARGE SCALE GENOMIC DNA]</scope>
    <source>
        <strain evidence="12 13">HTCC2654</strain>
    </source>
</reference>
<evidence type="ECO:0000256" key="1">
    <source>
        <dbReference type="ARBA" id="ARBA00004994"/>
    </source>
</evidence>
<dbReference type="InterPro" id="IPR050838">
    <property type="entry name" value="Ketopantoate_reductase"/>
</dbReference>
<sequence length="323" mass="34139">MRFVVFGTGAIGGAVAAALHLAQKDVIAISRGAQLDAIRSSGLRLRTPLMDEVVKLHAVGAADDIEFGPDDMILLAMKGQDTGEALEDLRAAGVTDQPIFCLQNGVANESKALRLFPNVHGVTVMMPALFTVPGEVVVQSAPKTGLFYIGRYPGGMDDADRNLCAALTDAGIAAFPKDNVMATKYGKLLMNLSNIVGAALGHGAPAPGLRETMRAEAEAVLAAAGIDWEDVGMDHPDRKAHMSFTKVPGVENAGTSTTQSFLRKTKRVETDWLNGEIVWLGRMHGVPVPVNAALTRIAARMARDGVAPGSVTMDEIEAEIRTS</sequence>
<evidence type="ECO:0000256" key="8">
    <source>
        <dbReference type="ARBA" id="ARBA00032024"/>
    </source>
</evidence>
<protein>
    <recommendedName>
        <fullName evidence="4">2-dehydropantoate 2-reductase</fullName>
        <ecNumber evidence="3">1.1.1.169</ecNumber>
    </recommendedName>
    <alternativeName>
        <fullName evidence="8">Ketopantoate reductase</fullName>
    </alternativeName>
</protein>
<dbReference type="Proteomes" id="UP000002931">
    <property type="component" value="Unassembled WGS sequence"/>
</dbReference>
<comment type="pathway">
    <text evidence="1">Cofactor biosynthesis; (R)-pantothenate biosynthesis; (R)-pantoate from 3-methyl-2-oxobutanoate: step 2/2.</text>
</comment>
<evidence type="ECO:0000259" key="11">
    <source>
        <dbReference type="Pfam" id="PF08546"/>
    </source>
</evidence>
<evidence type="ECO:0000256" key="5">
    <source>
        <dbReference type="ARBA" id="ARBA00022655"/>
    </source>
</evidence>
<comment type="catalytic activity">
    <reaction evidence="9">
        <text>(R)-pantoate + NADP(+) = 2-dehydropantoate + NADPH + H(+)</text>
        <dbReference type="Rhea" id="RHEA:16233"/>
        <dbReference type="ChEBI" id="CHEBI:11561"/>
        <dbReference type="ChEBI" id="CHEBI:15378"/>
        <dbReference type="ChEBI" id="CHEBI:15980"/>
        <dbReference type="ChEBI" id="CHEBI:57783"/>
        <dbReference type="ChEBI" id="CHEBI:58349"/>
        <dbReference type="EC" id="1.1.1.169"/>
    </reaction>
</comment>
<dbReference type="GO" id="GO:0015940">
    <property type="term" value="P:pantothenate biosynthetic process"/>
    <property type="evidence" value="ECO:0007669"/>
    <property type="project" value="UniProtKB-UniPathway"/>
</dbReference>
<dbReference type="InterPro" id="IPR008927">
    <property type="entry name" value="6-PGluconate_DH-like_C_sf"/>
</dbReference>
<evidence type="ECO:0000256" key="4">
    <source>
        <dbReference type="ARBA" id="ARBA00019465"/>
    </source>
</evidence>
<dbReference type="HOGENOM" id="CLU_031468_1_0_5"/>
<dbReference type="EC" id="1.1.1.169" evidence="3"/>
<dbReference type="InterPro" id="IPR013332">
    <property type="entry name" value="KPR_N"/>
</dbReference>
<evidence type="ECO:0000256" key="9">
    <source>
        <dbReference type="ARBA" id="ARBA00048793"/>
    </source>
</evidence>
<evidence type="ECO:0000256" key="6">
    <source>
        <dbReference type="ARBA" id="ARBA00022857"/>
    </source>
</evidence>
<feature type="domain" description="Ketopantoate reductase N-terminal" evidence="10">
    <location>
        <begin position="4"/>
        <end position="152"/>
    </location>
</feature>
<dbReference type="GO" id="GO:0008677">
    <property type="term" value="F:2-dehydropantoate 2-reductase activity"/>
    <property type="evidence" value="ECO:0007669"/>
    <property type="project" value="UniProtKB-EC"/>
</dbReference>